<protein>
    <submittedName>
        <fullName evidence="1">Uncharacterized protein</fullName>
    </submittedName>
</protein>
<evidence type="ECO:0000313" key="2">
    <source>
        <dbReference type="Proteomes" id="UP001500392"/>
    </source>
</evidence>
<gene>
    <name evidence="1" type="ORF">GCM10022414_25440</name>
</gene>
<organism evidence="1 2">
    <name type="scientific">Zhongshania borealis</name>
    <dbReference type="NCBI Taxonomy" id="889488"/>
    <lineage>
        <taxon>Bacteria</taxon>
        <taxon>Pseudomonadati</taxon>
        <taxon>Pseudomonadota</taxon>
        <taxon>Gammaproteobacteria</taxon>
        <taxon>Cellvibrionales</taxon>
        <taxon>Spongiibacteraceae</taxon>
        <taxon>Zhongshania</taxon>
    </lineage>
</organism>
<keyword evidence="2" id="KW-1185">Reference proteome</keyword>
<dbReference type="RefSeq" id="WP_344936582.1">
    <property type="nucleotide sequence ID" value="NZ_BAABDM010000004.1"/>
</dbReference>
<accession>A0ABP7WX54</accession>
<name>A0ABP7WX54_9GAMM</name>
<reference evidence="2" key="1">
    <citation type="journal article" date="2019" name="Int. J. Syst. Evol. Microbiol.">
        <title>The Global Catalogue of Microorganisms (GCM) 10K type strain sequencing project: providing services to taxonomists for standard genome sequencing and annotation.</title>
        <authorList>
            <consortium name="The Broad Institute Genomics Platform"/>
            <consortium name="The Broad Institute Genome Sequencing Center for Infectious Disease"/>
            <person name="Wu L."/>
            <person name="Ma J."/>
        </authorList>
    </citation>
    <scope>NUCLEOTIDE SEQUENCE [LARGE SCALE GENOMIC DNA]</scope>
    <source>
        <strain evidence="2">JCM 17304</strain>
    </source>
</reference>
<evidence type="ECO:0000313" key="1">
    <source>
        <dbReference type="EMBL" id="GAA4099165.1"/>
    </source>
</evidence>
<dbReference type="EMBL" id="BAABDM010000004">
    <property type="protein sequence ID" value="GAA4099165.1"/>
    <property type="molecule type" value="Genomic_DNA"/>
</dbReference>
<sequence>MSPLSSFASIDGFQERYFAEVDGSTWTLQLTSSQTFQRRVTAKLQMGNARARYLLIGNVDGKHIKGSCQTPIGSSQAAEDLLFDIQRIDESHIELSLTNASGKRLSKTILSTDIQQNPIDTAILGTWYSVAEPGASSNNPYLGEEWAIHFSENGKLCESIYLVDTRTRKNHRDPCTTPSSQRWKAVDGKIYTAADEDWQLEFNYRLMGGRLVVSYPGGKRRVANFAE</sequence>
<dbReference type="Proteomes" id="UP001500392">
    <property type="component" value="Unassembled WGS sequence"/>
</dbReference>
<comment type="caution">
    <text evidence="1">The sequence shown here is derived from an EMBL/GenBank/DDBJ whole genome shotgun (WGS) entry which is preliminary data.</text>
</comment>
<proteinExistence type="predicted"/>